<comment type="caution">
    <text evidence="1">The sequence shown here is derived from an EMBL/GenBank/DDBJ whole genome shotgun (WGS) entry which is preliminary data.</text>
</comment>
<dbReference type="InterPro" id="IPR029071">
    <property type="entry name" value="Ubiquitin-like_domsf"/>
</dbReference>
<dbReference type="AlphaFoldDB" id="A0AAN8F5W9"/>
<dbReference type="CDD" id="cd17039">
    <property type="entry name" value="Ubl_ubiquitin_like"/>
    <property type="match status" value="1"/>
</dbReference>
<dbReference type="EMBL" id="WIXE01018397">
    <property type="protein sequence ID" value="KAK5970955.1"/>
    <property type="molecule type" value="Genomic_DNA"/>
</dbReference>
<feature type="non-terminal residue" evidence="1">
    <location>
        <position position="1"/>
    </location>
</feature>
<evidence type="ECO:0000313" key="1">
    <source>
        <dbReference type="EMBL" id="KAK5970955.1"/>
    </source>
</evidence>
<name>A0AAN8F5W9_TRICO</name>
<dbReference type="SUPFAM" id="SSF54236">
    <property type="entry name" value="Ubiquitin-like"/>
    <property type="match status" value="1"/>
</dbReference>
<evidence type="ECO:0000313" key="2">
    <source>
        <dbReference type="Proteomes" id="UP001331761"/>
    </source>
</evidence>
<sequence>VLEERKQVNLCSKERSEKKAKEFPFQFHEKETSTRLVVDCDNLHNKKMLSAGHRSPSPPLKDRPGDLLELTVNSLMEGVEEAKVLVSSNCKVSDLKNNVSDVCDILPDKMLLLYKNVELKYVSHHRSSMCTGKVFTVSEMTTFLSPVME</sequence>
<gene>
    <name evidence="1" type="ORF">GCK32_020478</name>
</gene>
<reference evidence="1 2" key="1">
    <citation type="submission" date="2019-10" db="EMBL/GenBank/DDBJ databases">
        <title>Assembly and Annotation for the nematode Trichostrongylus colubriformis.</title>
        <authorList>
            <person name="Martin J."/>
        </authorList>
    </citation>
    <scope>NUCLEOTIDE SEQUENCE [LARGE SCALE GENOMIC DNA]</scope>
    <source>
        <strain evidence="1">G859</strain>
        <tissue evidence="1">Whole worm</tissue>
    </source>
</reference>
<keyword evidence="2" id="KW-1185">Reference proteome</keyword>
<accession>A0AAN8F5W9</accession>
<dbReference type="Proteomes" id="UP001331761">
    <property type="component" value="Unassembled WGS sequence"/>
</dbReference>
<organism evidence="1 2">
    <name type="scientific">Trichostrongylus colubriformis</name>
    <name type="common">Black scour worm</name>
    <dbReference type="NCBI Taxonomy" id="6319"/>
    <lineage>
        <taxon>Eukaryota</taxon>
        <taxon>Metazoa</taxon>
        <taxon>Ecdysozoa</taxon>
        <taxon>Nematoda</taxon>
        <taxon>Chromadorea</taxon>
        <taxon>Rhabditida</taxon>
        <taxon>Rhabditina</taxon>
        <taxon>Rhabditomorpha</taxon>
        <taxon>Strongyloidea</taxon>
        <taxon>Trichostrongylidae</taxon>
        <taxon>Trichostrongylus</taxon>
    </lineage>
</organism>
<protein>
    <submittedName>
        <fullName evidence="1">Uncharacterized protein</fullName>
    </submittedName>
</protein>
<proteinExistence type="predicted"/>